<name>A0ACC1Q7R8_9APHY</name>
<gene>
    <name evidence="1" type="ORF">NUW54_g1405</name>
</gene>
<comment type="caution">
    <text evidence="1">The sequence shown here is derived from an EMBL/GenBank/DDBJ whole genome shotgun (WGS) entry which is preliminary data.</text>
</comment>
<accession>A0ACC1Q7R8</accession>
<proteinExistence type="predicted"/>
<evidence type="ECO:0000313" key="1">
    <source>
        <dbReference type="EMBL" id="KAJ3014052.1"/>
    </source>
</evidence>
<dbReference type="EMBL" id="JANSHE010000232">
    <property type="protein sequence ID" value="KAJ3014052.1"/>
    <property type="molecule type" value="Genomic_DNA"/>
</dbReference>
<protein>
    <submittedName>
        <fullName evidence="1">Uncharacterized protein</fullName>
    </submittedName>
</protein>
<keyword evidence="2" id="KW-1185">Reference proteome</keyword>
<organism evidence="1 2">
    <name type="scientific">Trametes sanguinea</name>
    <dbReference type="NCBI Taxonomy" id="158606"/>
    <lineage>
        <taxon>Eukaryota</taxon>
        <taxon>Fungi</taxon>
        <taxon>Dikarya</taxon>
        <taxon>Basidiomycota</taxon>
        <taxon>Agaricomycotina</taxon>
        <taxon>Agaricomycetes</taxon>
        <taxon>Polyporales</taxon>
        <taxon>Polyporaceae</taxon>
        <taxon>Trametes</taxon>
    </lineage>
</organism>
<reference evidence="1" key="1">
    <citation type="submission" date="2022-08" db="EMBL/GenBank/DDBJ databases">
        <title>Genome Sequence of Pycnoporus sanguineus.</title>
        <authorList>
            <person name="Buettner E."/>
        </authorList>
    </citation>
    <scope>NUCLEOTIDE SEQUENCE</scope>
    <source>
        <strain evidence="1">CG-C14</strain>
    </source>
</reference>
<sequence length="614" mass="68955">MRGLNALFAKQFGLELTPRERAQIRLDRGLISREIRPGGLPGLITATLRDRFPFRQATGPLLGLPELPDALRECEPGDQSGQLNSHIVLLLLRQIQSLQGSVREQADMIRDSIENSSRFQAELIAQLQQLKSSLGASAQAPNSSSSPDSPSASDVVAKTTSTRVSDMKVDRRVAQALGRIIPPTAEEEENRIRNLLVDRVHRHVLALLRCNDTSNLAERFPPLGDDNVASYKNGDGKIVCSPMNFRVDFHHPWKSFEFNVEARVILIETFLAKARGGAFAADPIPSRLLTKEVISRLIDQYIITLRRAYRAQVKPPSKEQADKAKRLAARTSRQGTLYRNRRFVVIRFSSLSRHRILFDRLSANNMSGDETDGEKVEHAPVYRIILAEWQSDDLRAFLWALDAMYIKYWEKPPESRRTKGNAPRTRPRCPTRFPLVCHFRSVCEPCCQSEGERYFRPLTSLSSTRSLERWEAVPLAPPDSIFKLTAAYKADTHPNKVNLGVGAYRDDDNKPWATEILLNDPTLDHEYLPITGLPEYTAAAARLVFGKDSSVITDERVASVQTISGTGANHLGALFLSKFYGWNEKLETSDWTARDTSESQDSDESEDASEESSE</sequence>
<evidence type="ECO:0000313" key="2">
    <source>
        <dbReference type="Proteomes" id="UP001144978"/>
    </source>
</evidence>
<dbReference type="Proteomes" id="UP001144978">
    <property type="component" value="Unassembled WGS sequence"/>
</dbReference>